<dbReference type="OrthoDB" id="4870618at2759"/>
<gene>
    <name evidence="8" type="ORF">SPI_07390</name>
</gene>
<dbReference type="PROSITE" id="PS50011">
    <property type="entry name" value="PROTEIN_KINASE_DOM"/>
    <property type="match status" value="1"/>
</dbReference>
<dbReference type="PROSITE" id="PS50006">
    <property type="entry name" value="FHA_DOMAIN"/>
    <property type="match status" value="1"/>
</dbReference>
<dbReference type="GO" id="GO:0005634">
    <property type="term" value="C:nucleus"/>
    <property type="evidence" value="ECO:0007669"/>
    <property type="project" value="TreeGrafter"/>
</dbReference>
<evidence type="ECO:0000313" key="8">
    <source>
        <dbReference type="EMBL" id="OAA57009.1"/>
    </source>
</evidence>
<dbReference type="GO" id="GO:0004674">
    <property type="term" value="F:protein serine/threonine kinase activity"/>
    <property type="evidence" value="ECO:0007669"/>
    <property type="project" value="TreeGrafter"/>
</dbReference>
<dbReference type="STRING" id="1081102.A0A167PTG6"/>
<dbReference type="InterPro" id="IPR011009">
    <property type="entry name" value="Kinase-like_dom_sf"/>
</dbReference>
<dbReference type="InterPro" id="IPR000253">
    <property type="entry name" value="FHA_dom"/>
</dbReference>
<keyword evidence="3 4" id="KW-0067">ATP-binding</keyword>
<dbReference type="PANTHER" id="PTHR44167:SF29">
    <property type="entry name" value="SERINE_THREONINE PROTEIN KINASE-43"/>
    <property type="match status" value="1"/>
</dbReference>
<dbReference type="InterPro" id="IPR008271">
    <property type="entry name" value="Ser/Thr_kinase_AS"/>
</dbReference>
<protein>
    <submittedName>
        <fullName evidence="8">Protein kinase-like domain protein</fullName>
    </submittedName>
</protein>
<evidence type="ECO:0000256" key="1">
    <source>
        <dbReference type="ARBA" id="ARBA00005575"/>
    </source>
</evidence>
<dbReference type="GO" id="GO:0005737">
    <property type="term" value="C:cytoplasm"/>
    <property type="evidence" value="ECO:0007669"/>
    <property type="project" value="TreeGrafter"/>
</dbReference>
<dbReference type="PANTHER" id="PTHR44167">
    <property type="entry name" value="OVARIAN-SPECIFIC SERINE/THREONINE-PROTEIN KINASE LOK-RELATED"/>
    <property type="match status" value="1"/>
</dbReference>
<keyword evidence="9" id="KW-1185">Reference proteome</keyword>
<dbReference type="SMART" id="SM00220">
    <property type="entry name" value="S_TKc"/>
    <property type="match status" value="1"/>
</dbReference>
<dbReference type="Gene3D" id="3.30.200.20">
    <property type="entry name" value="Phosphorylase Kinase, domain 1"/>
    <property type="match status" value="1"/>
</dbReference>
<evidence type="ECO:0000256" key="4">
    <source>
        <dbReference type="PROSITE-ProRule" id="PRU10141"/>
    </source>
</evidence>
<feature type="domain" description="FHA" evidence="6">
    <location>
        <begin position="86"/>
        <end position="138"/>
    </location>
</feature>
<feature type="region of interest" description="Disordered" evidence="5">
    <location>
        <begin position="496"/>
        <end position="521"/>
    </location>
</feature>
<evidence type="ECO:0000256" key="2">
    <source>
        <dbReference type="ARBA" id="ARBA00022741"/>
    </source>
</evidence>
<keyword evidence="8" id="KW-0808">Transferase</keyword>
<proteinExistence type="inferred from homology"/>
<dbReference type="AlphaFoldDB" id="A0A167PTG6"/>
<dbReference type="SUPFAM" id="SSF56112">
    <property type="entry name" value="Protein kinase-like (PK-like)"/>
    <property type="match status" value="1"/>
</dbReference>
<keyword evidence="2 4" id="KW-0547">Nucleotide-binding</keyword>
<comment type="similarity">
    <text evidence="1">Belongs to the protein kinase superfamily. CAMK Ser/Thr protein kinase family. CHEK2 subfamily.</text>
</comment>
<dbReference type="GO" id="GO:0005524">
    <property type="term" value="F:ATP binding"/>
    <property type="evidence" value="ECO:0007669"/>
    <property type="project" value="UniProtKB-UniRule"/>
</dbReference>
<dbReference type="PROSITE" id="PS00108">
    <property type="entry name" value="PROTEIN_KINASE_ST"/>
    <property type="match status" value="1"/>
</dbReference>
<dbReference type="Gene3D" id="1.10.510.10">
    <property type="entry name" value="Transferase(Phosphotransferase) domain 1"/>
    <property type="match status" value="1"/>
</dbReference>
<sequence>MYDEHDIFAVLTAHDTKNKASRAFKLWHNSAWFVPATGGVAEEATISSREVTPAQNPQLDDDVCAADRLVVTFSELMQLEDLSEGILAGTGASCHILLGHRGTRGISHKHYGIAVDENLRIWLHDHSLHGTAVGYQGQNEDEMRRKETWILAYEPGHDNPFGSITVNSGGLVVILEFPNHKAGNPSYVALLRALVDKCKADIPLVQELGLVSEASTQAPSGPQTLGERAIYYREKKIGNGQFAQVYKVVRARDGKVFAAKTFTPPTTRNKRRRGEVDPAWLMQIRHEFAIINENRHPNVVQVQVLDCLGYLHRRDVAHRDLKPENILVEFEPLYKVVVTDFGLSKVAAGDAWLKTFCGTLKYASPEVFPLNTAGHGPPADIWSLGVIGLEWVTGLPNPPEQPTAAPGADVPPRRWHTWVDDWVDRLLQRLYDEDDGQGDGRMFQILCRMLKREDRKRWHAMDCLALGFENGLFERREHDKLVAYKGGFQGVVLPALDQGDDESKTPTGASAPRPPHAKSNSKVSTAILGYTWDGGV</sequence>
<keyword evidence="8" id="KW-0418">Kinase</keyword>
<feature type="domain" description="Protein kinase" evidence="7">
    <location>
        <begin position="82"/>
        <end position="473"/>
    </location>
</feature>
<dbReference type="Pfam" id="PF00069">
    <property type="entry name" value="Pkinase"/>
    <property type="match status" value="2"/>
</dbReference>
<name>A0A167PTG6_9HYPO</name>
<comment type="caution">
    <text evidence="8">The sequence shown here is derived from an EMBL/GenBank/DDBJ whole genome shotgun (WGS) entry which is preliminary data.</text>
</comment>
<dbReference type="GO" id="GO:0051598">
    <property type="term" value="P:meiotic recombination checkpoint signaling"/>
    <property type="evidence" value="ECO:0007669"/>
    <property type="project" value="TreeGrafter"/>
</dbReference>
<dbReference type="InterPro" id="IPR000719">
    <property type="entry name" value="Prot_kinase_dom"/>
</dbReference>
<accession>A0A167PTG6</accession>
<evidence type="ECO:0000256" key="3">
    <source>
        <dbReference type="ARBA" id="ARBA00022840"/>
    </source>
</evidence>
<organism evidence="8 9">
    <name type="scientific">Niveomyces insectorum RCEF 264</name>
    <dbReference type="NCBI Taxonomy" id="1081102"/>
    <lineage>
        <taxon>Eukaryota</taxon>
        <taxon>Fungi</taxon>
        <taxon>Dikarya</taxon>
        <taxon>Ascomycota</taxon>
        <taxon>Pezizomycotina</taxon>
        <taxon>Sordariomycetes</taxon>
        <taxon>Hypocreomycetidae</taxon>
        <taxon>Hypocreales</taxon>
        <taxon>Cordycipitaceae</taxon>
        <taxon>Niveomyces</taxon>
    </lineage>
</organism>
<dbReference type="EMBL" id="AZHD01000015">
    <property type="protein sequence ID" value="OAA57009.1"/>
    <property type="molecule type" value="Genomic_DNA"/>
</dbReference>
<evidence type="ECO:0000256" key="5">
    <source>
        <dbReference type="SAM" id="MobiDB-lite"/>
    </source>
</evidence>
<dbReference type="Proteomes" id="UP000076874">
    <property type="component" value="Unassembled WGS sequence"/>
</dbReference>
<feature type="binding site" evidence="4">
    <location>
        <position position="260"/>
    </location>
    <ligand>
        <name>ATP</name>
        <dbReference type="ChEBI" id="CHEBI:30616"/>
    </ligand>
</feature>
<evidence type="ECO:0000259" key="7">
    <source>
        <dbReference type="PROSITE" id="PS50011"/>
    </source>
</evidence>
<dbReference type="InterPro" id="IPR017441">
    <property type="entry name" value="Protein_kinase_ATP_BS"/>
</dbReference>
<reference evidence="8 9" key="1">
    <citation type="journal article" date="2016" name="Genome Biol. Evol.">
        <title>Divergent and convergent evolution of fungal pathogenicity.</title>
        <authorList>
            <person name="Shang Y."/>
            <person name="Xiao G."/>
            <person name="Zheng P."/>
            <person name="Cen K."/>
            <person name="Zhan S."/>
            <person name="Wang C."/>
        </authorList>
    </citation>
    <scope>NUCLEOTIDE SEQUENCE [LARGE SCALE GENOMIC DNA]</scope>
    <source>
        <strain evidence="8 9">RCEF 264</strain>
    </source>
</reference>
<dbReference type="PROSITE" id="PS00107">
    <property type="entry name" value="PROTEIN_KINASE_ATP"/>
    <property type="match status" value="1"/>
</dbReference>
<evidence type="ECO:0000313" key="9">
    <source>
        <dbReference type="Proteomes" id="UP000076874"/>
    </source>
</evidence>
<evidence type="ECO:0000259" key="6">
    <source>
        <dbReference type="PROSITE" id="PS50006"/>
    </source>
</evidence>